<dbReference type="Proteomes" id="UP000524321">
    <property type="component" value="Unassembled WGS sequence"/>
</dbReference>
<reference evidence="1 2" key="2">
    <citation type="submission" date="2020-07" db="EMBL/GenBank/DDBJ databases">
        <title>Bacterial metabolism rescues the inhibition of intestinal drug absorption by food and drug additives.</title>
        <authorList>
            <person name="Zou L."/>
            <person name="Spanogiannopoulos P."/>
            <person name="Chien H.-C."/>
            <person name="Pieper L.M."/>
            <person name="Cai W."/>
            <person name="Khuri N."/>
            <person name="Pottel J."/>
            <person name="Vora B."/>
            <person name="Ni Z."/>
            <person name="Tsakalozou E."/>
            <person name="Zhang W."/>
            <person name="Shoichet B.K."/>
            <person name="Giacomini K.M."/>
            <person name="Turnbaugh P.J."/>
        </authorList>
    </citation>
    <scope>NUCLEOTIDE SEQUENCE [LARGE SCALE GENOMIC DNA]</scope>
    <source>
        <strain evidence="1 2">B33</strain>
    </source>
</reference>
<proteinExistence type="predicted"/>
<reference evidence="1 2" key="1">
    <citation type="submission" date="2020-04" db="EMBL/GenBank/DDBJ databases">
        <authorList>
            <person name="Pieper L."/>
        </authorList>
    </citation>
    <scope>NUCLEOTIDE SEQUENCE [LARGE SCALE GENOMIC DNA]</scope>
    <source>
        <strain evidence="1 2">B33</strain>
    </source>
</reference>
<evidence type="ECO:0000313" key="1">
    <source>
        <dbReference type="EMBL" id="NVB75679.1"/>
    </source>
</evidence>
<gene>
    <name evidence="1" type="ORF">HUV05_19575</name>
</gene>
<organism evidence="1 2">
    <name type="scientific">Phocaeicola vulgatus</name>
    <name type="common">Bacteroides vulgatus</name>
    <dbReference type="NCBI Taxonomy" id="821"/>
    <lineage>
        <taxon>Bacteria</taxon>
        <taxon>Pseudomonadati</taxon>
        <taxon>Bacteroidota</taxon>
        <taxon>Bacteroidia</taxon>
        <taxon>Bacteroidales</taxon>
        <taxon>Bacteroidaceae</taxon>
        <taxon>Phocaeicola</taxon>
    </lineage>
</organism>
<sequence length="136" mass="15279">MDFKGDISGLEELIRQAEDEYYSKLIEIGKNCIRIAQNARGSNGLKEYQNHTFNLRNAPGACVVKDGQIIWMEVVADTSHPEAKSETENLLIYSEKPKDGLYLADGMPYASFVRSKGYDVLDSAILYAGRQIEKKL</sequence>
<protein>
    <recommendedName>
        <fullName evidence="3">HK97 gp10 family phage protein</fullName>
    </recommendedName>
</protein>
<evidence type="ECO:0008006" key="3">
    <source>
        <dbReference type="Google" id="ProtNLM"/>
    </source>
</evidence>
<name>A0A7Y6PH29_PHOVU</name>
<dbReference type="RefSeq" id="WP_176350695.1">
    <property type="nucleotide sequence ID" value="NZ_JABWDJ010000128.1"/>
</dbReference>
<evidence type="ECO:0000313" key="2">
    <source>
        <dbReference type="Proteomes" id="UP000524321"/>
    </source>
</evidence>
<dbReference type="AlphaFoldDB" id="A0A7Y6PH29"/>
<comment type="caution">
    <text evidence="1">The sequence shown here is derived from an EMBL/GenBank/DDBJ whole genome shotgun (WGS) entry which is preliminary data.</text>
</comment>
<dbReference type="EMBL" id="JABWDJ010000128">
    <property type="protein sequence ID" value="NVB75679.1"/>
    <property type="molecule type" value="Genomic_DNA"/>
</dbReference>
<accession>A0A7Y6PH29</accession>